<evidence type="ECO:0000259" key="8">
    <source>
        <dbReference type="Pfam" id="PF04389"/>
    </source>
</evidence>
<keyword evidence="1" id="KW-0031">Aminopeptidase</keyword>
<dbReference type="CDD" id="cd05660">
    <property type="entry name" value="M28_like_PA"/>
    <property type="match status" value="1"/>
</dbReference>
<dbReference type="Gene3D" id="3.40.630.10">
    <property type="entry name" value="Zn peptidases"/>
    <property type="match status" value="2"/>
</dbReference>
<accession>A0ABW3UAX9</accession>
<keyword evidence="4" id="KW-0732">Signal</keyword>
<dbReference type="SUPFAM" id="SSF53187">
    <property type="entry name" value="Zn-dependent exopeptidases"/>
    <property type="match status" value="1"/>
</dbReference>
<gene>
    <name evidence="9" type="ORF">ACFQ2X_15025</name>
</gene>
<feature type="region of interest" description="Disordered" evidence="7">
    <location>
        <begin position="30"/>
        <end position="72"/>
    </location>
</feature>
<feature type="domain" description="Peptidase M28" evidence="8">
    <location>
        <begin position="357"/>
        <end position="573"/>
    </location>
</feature>
<evidence type="ECO:0000256" key="3">
    <source>
        <dbReference type="ARBA" id="ARBA00022723"/>
    </source>
</evidence>
<evidence type="ECO:0000256" key="6">
    <source>
        <dbReference type="ARBA" id="ARBA00022833"/>
    </source>
</evidence>
<dbReference type="EMBL" id="JBHTLR010000019">
    <property type="protein sequence ID" value="MFD1217918.1"/>
    <property type="molecule type" value="Genomic_DNA"/>
</dbReference>
<keyword evidence="5" id="KW-0378">Hydrolase</keyword>
<dbReference type="InterPro" id="IPR007484">
    <property type="entry name" value="Peptidase_M28"/>
</dbReference>
<dbReference type="InterPro" id="IPR045175">
    <property type="entry name" value="M28_fam"/>
</dbReference>
<feature type="compositionally biased region" description="Low complexity" evidence="7">
    <location>
        <begin position="53"/>
        <end position="72"/>
    </location>
</feature>
<dbReference type="PROSITE" id="PS51257">
    <property type="entry name" value="PROKAR_LIPOPROTEIN"/>
    <property type="match status" value="1"/>
</dbReference>
<dbReference type="PANTHER" id="PTHR12147">
    <property type="entry name" value="METALLOPEPTIDASE M28 FAMILY MEMBER"/>
    <property type="match status" value="1"/>
</dbReference>
<keyword evidence="3" id="KW-0479">Metal-binding</keyword>
<evidence type="ECO:0000256" key="5">
    <source>
        <dbReference type="ARBA" id="ARBA00022801"/>
    </source>
</evidence>
<keyword evidence="6" id="KW-0862">Zinc</keyword>
<name>A0ABW3UAX9_9GAMM</name>
<evidence type="ECO:0000313" key="10">
    <source>
        <dbReference type="Proteomes" id="UP001597264"/>
    </source>
</evidence>
<evidence type="ECO:0000256" key="4">
    <source>
        <dbReference type="ARBA" id="ARBA00022729"/>
    </source>
</evidence>
<evidence type="ECO:0000256" key="2">
    <source>
        <dbReference type="ARBA" id="ARBA00022670"/>
    </source>
</evidence>
<dbReference type="PANTHER" id="PTHR12147:SF56">
    <property type="entry name" value="AMINOPEPTIDASE YDR415C-RELATED"/>
    <property type="match status" value="1"/>
</dbReference>
<dbReference type="CDD" id="cd04821">
    <property type="entry name" value="PA_M28_1_2"/>
    <property type="match status" value="1"/>
</dbReference>
<dbReference type="Proteomes" id="UP001597264">
    <property type="component" value="Unassembled WGS sequence"/>
</dbReference>
<proteinExistence type="predicted"/>
<organism evidence="9 10">
    <name type="scientific">Microbulbifer celer</name>
    <dbReference type="NCBI Taxonomy" id="435905"/>
    <lineage>
        <taxon>Bacteria</taxon>
        <taxon>Pseudomonadati</taxon>
        <taxon>Pseudomonadota</taxon>
        <taxon>Gammaproteobacteria</taxon>
        <taxon>Cellvibrionales</taxon>
        <taxon>Microbulbiferaceae</taxon>
        <taxon>Microbulbifer</taxon>
    </lineage>
</organism>
<keyword evidence="10" id="KW-1185">Reference proteome</keyword>
<dbReference type="SUPFAM" id="SSF52025">
    <property type="entry name" value="PA domain"/>
    <property type="match status" value="1"/>
</dbReference>
<evidence type="ECO:0000256" key="7">
    <source>
        <dbReference type="SAM" id="MobiDB-lite"/>
    </source>
</evidence>
<comment type="caution">
    <text evidence="9">The sequence shown here is derived from an EMBL/GenBank/DDBJ whole genome shotgun (WGS) entry which is preliminary data.</text>
</comment>
<reference evidence="10" key="1">
    <citation type="journal article" date="2019" name="Int. J. Syst. Evol. Microbiol.">
        <title>The Global Catalogue of Microorganisms (GCM) 10K type strain sequencing project: providing services to taxonomists for standard genome sequencing and annotation.</title>
        <authorList>
            <consortium name="The Broad Institute Genomics Platform"/>
            <consortium name="The Broad Institute Genome Sequencing Center for Infectious Disease"/>
            <person name="Wu L."/>
            <person name="Ma J."/>
        </authorList>
    </citation>
    <scope>NUCLEOTIDE SEQUENCE [LARGE SCALE GENOMIC DNA]</scope>
    <source>
        <strain evidence="10">CCUG 54356</strain>
    </source>
</reference>
<dbReference type="Pfam" id="PF04389">
    <property type="entry name" value="Peptidase_M28"/>
    <property type="match status" value="1"/>
</dbReference>
<sequence>MDKSTSRTGLPLKSLIAAGMTVAVLGCSQENAQNKPAPEGSQPAAQAKRDASAAEAAESSPTASAAKSAPLSADDKAKVAEMAKDLHTHIKVLASDEYEGRAPATKGEELTVNYLAKEFEELGLEPGATDEDGNPSWFQQVPVVEMQIESTPLTIRGKAGDQSYEKVLEPRADMVAFTQRQTDESSLQDSELVFVGYGIVAPENDWNDYAGLDMKGKTAVILVNDPGYATKDKDLFNGNAMTYYGRWSYKFEEAARQGADGAIIIHETGAAGYPWEVVSGSWSGTQIGLEAEDKNADRIAVEAWMTDDAASAVFEAAGLNLQQEMDAAKERGFKAKPLNFTASVDLKNSVRTSKSRNVVAKIPGSKHPDEAVIYTAHWDHLGVNDHAEGEDHIFNGAVDNATGTAGLIAIARQAKAQPQAPERSMIFVAVTAEESGLLGSKYYAENPVVPLEKTVAGINFDAMGVLGPMRDVIVVGYGNSELEKMLENTAKQQGRYLSPEEHPERGYFYRSDHFSLAKKGVPMLYFDSGTDSFEHGRQWAQEKGEAYTTHAYHKPADEYDPEWNLEGAAMDLLLGLNLGLELANSRDWPNWYEGNEFRAIRDQSADSRQ</sequence>
<evidence type="ECO:0000256" key="1">
    <source>
        <dbReference type="ARBA" id="ARBA00022438"/>
    </source>
</evidence>
<keyword evidence="2" id="KW-0645">Protease</keyword>
<protein>
    <submittedName>
        <fullName evidence="9">M28 family metallopeptidase</fullName>
    </submittedName>
</protein>
<evidence type="ECO:0000313" key="9">
    <source>
        <dbReference type="EMBL" id="MFD1217918.1"/>
    </source>
</evidence>
<dbReference type="RefSeq" id="WP_230439032.1">
    <property type="nucleotide sequence ID" value="NZ_CP087715.1"/>
</dbReference>
<dbReference type="InterPro" id="IPR046450">
    <property type="entry name" value="PA_dom_sf"/>
</dbReference>